<name>A0ABW0VNU7_9ACTN</name>
<sequence>MTPQTTEQHGPAGRHRRLRSGLATWALAAATLGALLTLTIVMVGPQSDTIDRRAYLDGYRTAKQSGLQTRNTTTDALAVGRTCSDLAGRPVAQPWYDGCADAVTGKTSTY</sequence>
<dbReference type="EMBL" id="JBHSOC010000168">
    <property type="protein sequence ID" value="MFC5647421.1"/>
    <property type="molecule type" value="Genomic_DNA"/>
</dbReference>
<protein>
    <recommendedName>
        <fullName evidence="4">Secreted protein</fullName>
    </recommendedName>
</protein>
<gene>
    <name evidence="2" type="ORF">ACFPZF_39550</name>
</gene>
<keyword evidence="1" id="KW-0472">Membrane</keyword>
<evidence type="ECO:0000313" key="3">
    <source>
        <dbReference type="Proteomes" id="UP001596066"/>
    </source>
</evidence>
<feature type="transmembrane region" description="Helical" evidence="1">
    <location>
        <begin position="22"/>
        <end position="43"/>
    </location>
</feature>
<keyword evidence="1" id="KW-1133">Transmembrane helix</keyword>
<evidence type="ECO:0008006" key="4">
    <source>
        <dbReference type="Google" id="ProtNLM"/>
    </source>
</evidence>
<reference evidence="3" key="1">
    <citation type="journal article" date="2019" name="Int. J. Syst. Evol. Microbiol.">
        <title>The Global Catalogue of Microorganisms (GCM) 10K type strain sequencing project: providing services to taxonomists for standard genome sequencing and annotation.</title>
        <authorList>
            <consortium name="The Broad Institute Genomics Platform"/>
            <consortium name="The Broad Institute Genome Sequencing Center for Infectious Disease"/>
            <person name="Wu L."/>
            <person name="Ma J."/>
        </authorList>
    </citation>
    <scope>NUCLEOTIDE SEQUENCE [LARGE SCALE GENOMIC DNA]</scope>
    <source>
        <strain evidence="3">CGMCC 4.1622</strain>
    </source>
</reference>
<evidence type="ECO:0000256" key="1">
    <source>
        <dbReference type="SAM" id="Phobius"/>
    </source>
</evidence>
<accession>A0ABW0VNU7</accession>
<dbReference type="Proteomes" id="UP001596066">
    <property type="component" value="Unassembled WGS sequence"/>
</dbReference>
<dbReference type="RefSeq" id="WP_346144227.1">
    <property type="nucleotide sequence ID" value="NZ_BAAAUA010000016.1"/>
</dbReference>
<organism evidence="2 3">
    <name type="scientific">Kitasatospora cinereorecta</name>
    <dbReference type="NCBI Taxonomy" id="285560"/>
    <lineage>
        <taxon>Bacteria</taxon>
        <taxon>Bacillati</taxon>
        <taxon>Actinomycetota</taxon>
        <taxon>Actinomycetes</taxon>
        <taxon>Kitasatosporales</taxon>
        <taxon>Streptomycetaceae</taxon>
        <taxon>Kitasatospora</taxon>
    </lineage>
</organism>
<comment type="caution">
    <text evidence="2">The sequence shown here is derived from an EMBL/GenBank/DDBJ whole genome shotgun (WGS) entry which is preliminary data.</text>
</comment>
<keyword evidence="1" id="KW-0812">Transmembrane</keyword>
<keyword evidence="3" id="KW-1185">Reference proteome</keyword>
<proteinExistence type="predicted"/>
<evidence type="ECO:0000313" key="2">
    <source>
        <dbReference type="EMBL" id="MFC5647421.1"/>
    </source>
</evidence>